<name>B0T777_CAUSK</name>
<dbReference type="PANTHER" id="PTHR21256:SF2">
    <property type="entry name" value="HISTIDINE BIOSYNTHESIS TRIFUNCTIONAL PROTEIN"/>
    <property type="match status" value="1"/>
</dbReference>
<evidence type="ECO:0000256" key="3">
    <source>
        <dbReference type="ARBA" id="ARBA00022833"/>
    </source>
</evidence>
<comment type="cofactor">
    <cofactor evidence="5 10">
        <name>Zn(2+)</name>
        <dbReference type="ChEBI" id="CHEBI:29105"/>
    </cofactor>
    <text evidence="5 10">Binds 1 zinc ion per subunit.</text>
</comment>
<evidence type="ECO:0000256" key="9">
    <source>
        <dbReference type="PIRSR" id="PIRSR000099-3"/>
    </source>
</evidence>
<dbReference type="GO" id="GO:0000105">
    <property type="term" value="P:L-histidine biosynthetic process"/>
    <property type="evidence" value="ECO:0007669"/>
    <property type="project" value="UniProtKB-UniRule"/>
</dbReference>
<evidence type="ECO:0000256" key="7">
    <source>
        <dbReference type="PIRSR" id="PIRSR000099-1"/>
    </source>
</evidence>
<proteinExistence type="inferred from homology"/>
<feature type="binding site" evidence="5 10">
    <location>
        <position position="434"/>
    </location>
    <ligand>
        <name>Zn(2+)</name>
        <dbReference type="ChEBI" id="CHEBI:29105"/>
    </ligand>
</feature>
<feature type="binding site" evidence="5 9">
    <location>
        <position position="252"/>
    </location>
    <ligand>
        <name>substrate</name>
    </ligand>
</feature>
<sequence length="446" mass="46918">MVLRIKTCTRPKNPHLGPMRRFNSADPAFPAAFKAFLDERRGAPENVDAAARNVLDAVKADGLAAVLSFTSRFDGVDLTEDTIRVTAEEIEAGAAQASSEVREAIAFAAKRIRAFHVRQRPEDQSWTDEAGVQLGWRWTPLEAVGVYVPGGRAAYPSTVLMNAVPAQVAGVDRIAMVTPPGKLEPAVLAAAKEAGVTEIWRIGGAQAVAALAYGAGPIQPVDKIVGPGNAYVTAAKRRLYGVVGIDALAGPSEIVVVADAKNDPAWIAADLLSQAEHDPAAQSILITDDEAFAQAVSDAVDALLGTLATGADAAESWRDHGAIILCPLDDSPRLVDLLAPEHVEFAIDAPERLADRVRHAGAIFLGRLTPEAIGDYVAGSNHVLPTSRAARFQSGLSIYDFLKRTSIVKCDAAAFGVLGPHTVALAKAEGLPAHALSASIRLPSKP</sequence>
<feature type="binding site" evidence="5 10">
    <location>
        <position position="277"/>
    </location>
    <ligand>
        <name>Zn(2+)</name>
        <dbReference type="ChEBI" id="CHEBI:29105"/>
    </ligand>
</feature>
<dbReference type="GO" id="GO:0051287">
    <property type="term" value="F:NAD binding"/>
    <property type="evidence" value="ECO:0007669"/>
    <property type="project" value="InterPro"/>
</dbReference>
<dbReference type="NCBIfam" id="TIGR00069">
    <property type="entry name" value="hisD"/>
    <property type="match status" value="1"/>
</dbReference>
<dbReference type="Pfam" id="PF00815">
    <property type="entry name" value="Histidinol_dh"/>
    <property type="match status" value="1"/>
</dbReference>
<feature type="binding site" evidence="5 8">
    <location>
        <position position="147"/>
    </location>
    <ligand>
        <name>NAD(+)</name>
        <dbReference type="ChEBI" id="CHEBI:57540"/>
    </ligand>
</feature>
<dbReference type="HAMAP" id="MF_01024">
    <property type="entry name" value="HisD"/>
    <property type="match status" value="1"/>
</dbReference>
<dbReference type="EMBL" id="CP000927">
    <property type="protein sequence ID" value="ABZ72715.1"/>
    <property type="molecule type" value="Genomic_DNA"/>
</dbReference>
<dbReference type="GO" id="GO:0005829">
    <property type="term" value="C:cytosol"/>
    <property type="evidence" value="ECO:0007669"/>
    <property type="project" value="TreeGrafter"/>
</dbReference>
<keyword evidence="2 5" id="KW-0479">Metal-binding</keyword>
<dbReference type="PRINTS" id="PR00083">
    <property type="entry name" value="HOLDHDRGNASE"/>
</dbReference>
<dbReference type="STRING" id="366602.Caul_3588"/>
<keyword evidence="5" id="KW-0368">Histidine biosynthesis</keyword>
<dbReference type="GO" id="GO:0004399">
    <property type="term" value="F:histidinol dehydrogenase activity"/>
    <property type="evidence" value="ECO:0007669"/>
    <property type="project" value="UniProtKB-UniRule"/>
</dbReference>
<evidence type="ECO:0000256" key="10">
    <source>
        <dbReference type="PIRSR" id="PIRSR000099-4"/>
    </source>
</evidence>
<accession>B0T777</accession>
<feature type="binding site" evidence="5 9">
    <location>
        <position position="342"/>
    </location>
    <ligand>
        <name>substrate</name>
    </ligand>
</feature>
<dbReference type="InterPro" id="IPR001692">
    <property type="entry name" value="Histidinol_DH_CS"/>
</dbReference>
<dbReference type="KEGG" id="cak:Caul_3588"/>
<comment type="function">
    <text evidence="5">Catalyzes the sequential NAD-dependent oxidations of L-histidinol to L-histidinaldehyde and then to L-histidine.</text>
</comment>
<comment type="pathway">
    <text evidence="5">Amino-acid biosynthesis; L-histidine biosynthesis; L-histidine from 5-phospho-alpha-D-ribose 1-diphosphate: step 9/9.</text>
</comment>
<feature type="binding site" evidence="5 9">
    <location>
        <position position="434"/>
    </location>
    <ligand>
        <name>substrate</name>
    </ligand>
</feature>
<evidence type="ECO:0000256" key="4">
    <source>
        <dbReference type="ARBA" id="ARBA00023002"/>
    </source>
</evidence>
<dbReference type="CDD" id="cd06572">
    <property type="entry name" value="Histidinol_dh"/>
    <property type="match status" value="1"/>
</dbReference>
<evidence type="ECO:0000256" key="5">
    <source>
        <dbReference type="HAMAP-Rule" id="MF_01024"/>
    </source>
</evidence>
<dbReference type="InterPro" id="IPR012131">
    <property type="entry name" value="Hstdl_DH"/>
</dbReference>
<feature type="binding site" evidence="5 9">
    <location>
        <position position="375"/>
    </location>
    <ligand>
        <name>substrate</name>
    </ligand>
</feature>
<protein>
    <recommendedName>
        <fullName evidence="5">Histidinol dehydrogenase</fullName>
        <shortName evidence="5">HDH</shortName>
        <ecNumber evidence="5">1.1.1.23</ecNumber>
    </recommendedName>
</protein>
<keyword evidence="3 5" id="KW-0862">Zinc</keyword>
<keyword evidence="5" id="KW-0028">Amino-acid biosynthesis</keyword>
<feature type="binding site" evidence="5 9">
    <location>
        <position position="274"/>
    </location>
    <ligand>
        <name>substrate</name>
    </ligand>
</feature>
<dbReference type="FunFam" id="3.40.50.1980:FF:000001">
    <property type="entry name" value="Histidinol dehydrogenase"/>
    <property type="match status" value="1"/>
</dbReference>
<feature type="binding site" evidence="5 9">
    <location>
        <position position="277"/>
    </location>
    <ligand>
        <name>substrate</name>
    </ligand>
</feature>
<dbReference type="PANTHER" id="PTHR21256">
    <property type="entry name" value="HISTIDINOL DEHYDROGENASE HDH"/>
    <property type="match status" value="1"/>
</dbReference>
<feature type="binding site" evidence="5 10">
    <location>
        <position position="375"/>
    </location>
    <ligand>
        <name>Zn(2+)</name>
        <dbReference type="ChEBI" id="CHEBI:29105"/>
    </ligand>
</feature>
<dbReference type="Gene3D" id="1.20.5.1300">
    <property type="match status" value="1"/>
</dbReference>
<dbReference type="InterPro" id="IPR016161">
    <property type="entry name" value="Ald_DH/histidinol_DH"/>
</dbReference>
<keyword evidence="4 5" id="KW-0560">Oxidoreductase</keyword>
<feature type="active site" description="Proton acceptor" evidence="5 7">
    <location>
        <position position="341"/>
    </location>
</feature>
<dbReference type="UniPathway" id="UPA00031">
    <property type="reaction ID" value="UER00014"/>
</dbReference>
<dbReference type="GO" id="GO:0008270">
    <property type="term" value="F:zinc ion binding"/>
    <property type="evidence" value="ECO:0007669"/>
    <property type="project" value="UniProtKB-UniRule"/>
</dbReference>
<dbReference type="InterPro" id="IPR022695">
    <property type="entry name" value="Histidinol_DH_monofunct"/>
</dbReference>
<reference evidence="12" key="1">
    <citation type="submission" date="2008-01" db="EMBL/GenBank/DDBJ databases">
        <title>Complete sequence of chromosome of Caulobacter sp. K31.</title>
        <authorList>
            <consortium name="US DOE Joint Genome Institute"/>
            <person name="Copeland A."/>
            <person name="Lucas S."/>
            <person name="Lapidus A."/>
            <person name="Barry K."/>
            <person name="Glavina del Rio T."/>
            <person name="Dalin E."/>
            <person name="Tice H."/>
            <person name="Pitluck S."/>
            <person name="Bruce D."/>
            <person name="Goodwin L."/>
            <person name="Thompson L.S."/>
            <person name="Brettin T."/>
            <person name="Detter J.C."/>
            <person name="Han C."/>
            <person name="Schmutz J."/>
            <person name="Larimer F."/>
            <person name="Land M."/>
            <person name="Hauser L."/>
            <person name="Kyrpides N."/>
            <person name="Kim E."/>
            <person name="Stephens C."/>
            <person name="Richardson P."/>
        </authorList>
    </citation>
    <scope>NUCLEOTIDE SEQUENCE [LARGE SCALE GENOMIC DNA]</scope>
    <source>
        <strain evidence="12">K31</strain>
    </source>
</reference>
<gene>
    <name evidence="5" type="primary">hisD</name>
    <name evidence="12" type="ordered locus">Caul_3588</name>
</gene>
<evidence type="ECO:0000256" key="11">
    <source>
        <dbReference type="RuleBase" id="RU004175"/>
    </source>
</evidence>
<evidence type="ECO:0000313" key="12">
    <source>
        <dbReference type="EMBL" id="ABZ72715.1"/>
    </source>
</evidence>
<feature type="binding site" evidence="5 9">
    <location>
        <position position="429"/>
    </location>
    <ligand>
        <name>substrate</name>
    </ligand>
</feature>
<feature type="active site" description="Proton acceptor" evidence="5 7">
    <location>
        <position position="342"/>
    </location>
</feature>
<dbReference type="SUPFAM" id="SSF53720">
    <property type="entry name" value="ALDH-like"/>
    <property type="match status" value="1"/>
</dbReference>
<feature type="binding site" evidence="5 10">
    <location>
        <position position="274"/>
    </location>
    <ligand>
        <name>Zn(2+)</name>
        <dbReference type="ChEBI" id="CHEBI:29105"/>
    </ligand>
</feature>
<dbReference type="AlphaFoldDB" id="B0T777"/>
<dbReference type="eggNOG" id="COG0141">
    <property type="taxonomic scope" value="Bacteria"/>
</dbReference>
<dbReference type="HOGENOM" id="CLU_006732_3_3_5"/>
<dbReference type="EC" id="1.1.1.23" evidence="5"/>
<comment type="similarity">
    <text evidence="1 5 6 11">Belongs to the histidinol dehydrogenase family.</text>
</comment>
<evidence type="ECO:0000256" key="1">
    <source>
        <dbReference type="ARBA" id="ARBA00010178"/>
    </source>
</evidence>
<dbReference type="PIRSF" id="PIRSF000099">
    <property type="entry name" value="Histidinol_dh"/>
    <property type="match status" value="1"/>
</dbReference>
<evidence type="ECO:0000256" key="8">
    <source>
        <dbReference type="PIRSR" id="PIRSR000099-2"/>
    </source>
</evidence>
<evidence type="ECO:0000256" key="6">
    <source>
        <dbReference type="PIRNR" id="PIRNR000099"/>
    </source>
</evidence>
<evidence type="ECO:0000256" key="2">
    <source>
        <dbReference type="ARBA" id="ARBA00022723"/>
    </source>
</evidence>
<comment type="catalytic activity">
    <reaction evidence="5">
        <text>L-histidinol + 2 NAD(+) + H2O = L-histidine + 2 NADH + 3 H(+)</text>
        <dbReference type="Rhea" id="RHEA:20641"/>
        <dbReference type="ChEBI" id="CHEBI:15377"/>
        <dbReference type="ChEBI" id="CHEBI:15378"/>
        <dbReference type="ChEBI" id="CHEBI:57540"/>
        <dbReference type="ChEBI" id="CHEBI:57595"/>
        <dbReference type="ChEBI" id="CHEBI:57699"/>
        <dbReference type="ChEBI" id="CHEBI:57945"/>
        <dbReference type="EC" id="1.1.1.23"/>
    </reaction>
</comment>
<keyword evidence="5 8" id="KW-0520">NAD</keyword>
<dbReference type="PROSITE" id="PS00611">
    <property type="entry name" value="HISOL_DEHYDROGENASE"/>
    <property type="match status" value="1"/>
</dbReference>
<organism evidence="12">
    <name type="scientific">Caulobacter sp. (strain K31)</name>
    <dbReference type="NCBI Taxonomy" id="366602"/>
    <lineage>
        <taxon>Bacteria</taxon>
        <taxon>Pseudomonadati</taxon>
        <taxon>Pseudomonadota</taxon>
        <taxon>Alphaproteobacteria</taxon>
        <taxon>Caulobacterales</taxon>
        <taxon>Caulobacteraceae</taxon>
        <taxon>Caulobacter</taxon>
    </lineage>
</organism>
<dbReference type="FunFam" id="3.40.50.1980:FF:000026">
    <property type="entry name" value="Histidinol dehydrogenase"/>
    <property type="match status" value="1"/>
</dbReference>
<feature type="binding site" evidence="5 8">
    <location>
        <position position="206"/>
    </location>
    <ligand>
        <name>NAD(+)</name>
        <dbReference type="ChEBI" id="CHEBI:57540"/>
    </ligand>
</feature>
<feature type="binding site" evidence="5 8">
    <location>
        <position position="229"/>
    </location>
    <ligand>
        <name>NAD(+)</name>
        <dbReference type="ChEBI" id="CHEBI:57540"/>
    </ligand>
</feature>
<dbReference type="Gene3D" id="3.40.50.1980">
    <property type="entry name" value="Nitrogenase molybdenum iron protein domain"/>
    <property type="match status" value="2"/>
</dbReference>